<comment type="caution">
    <text evidence="3">The sequence shown here is derived from an EMBL/GenBank/DDBJ whole genome shotgun (WGS) entry which is preliminary data.</text>
</comment>
<dbReference type="PANTHER" id="PTHR33488:SF2">
    <property type="entry name" value="EARLY ENDOSOME ANTIGEN 1-LIKE"/>
    <property type="match status" value="1"/>
</dbReference>
<evidence type="ECO:0000256" key="1">
    <source>
        <dbReference type="SAM" id="Coils"/>
    </source>
</evidence>
<protein>
    <submittedName>
        <fullName evidence="3">Uncharacterized protein</fullName>
    </submittedName>
</protein>
<sequence>MKTYYNWGELLAPAPITISVLGQLILMSNQRMDFPINVNSPPGGFKHIKYPKSFRTTLLQISHDGYLAFLKAHTNMDKIRMYNSNVPSHIKDATRYLMSRKETYIINLLPISLGRIKEAADQSKELSEEIVFKFTTVMNLIEETIGAVADTKHDKKMKLKKVETNLKITEISKQYSDDETDLLKQKEKQLTKMLGNFERRQQDIYVETSNGDECFNINLSRDRQTDGHEKQPDIFFRAGNWELTFQENSINKDPCYEENSHHLLDLLIQIAQFRSVYATWQESFDDQPFDFNGTIKELNNMYNRFQPCASVKVILAKLAEIIQKLNDVQFNDGKLKQGMCPGTEEMDDLAFIVNHLRAEKIKVVTEDKSTMIKNVKLADTWTKVYEHQFKTLEEMIQTTKQLLSLNAQMMNVRRQKTMQILNSIKSLNLNRVTYEEAIRALKEALSELGQLKDDWDKLIRFFSTIAKFIEDAAKESFVLIDAIDSLSEDISGLNVPVLVDELLGHIEKANEAAFLVHEIANMYVTVSDKYIMDRISTLDTMMSIDVNKVGLFGIQRQQVKLSEDGRKAYEGIIKMVKDDEKSVEKKILARQEEISREYGWLTDCQSPSEDGDELQTDDLEF</sequence>
<keyword evidence="4" id="KW-1185">Reference proteome</keyword>
<feature type="region of interest" description="Disordered" evidence="2">
    <location>
        <begin position="600"/>
        <end position="621"/>
    </location>
</feature>
<name>A0A8J2RRU7_9CRUS</name>
<gene>
    <name evidence="3" type="ORF">DGAL_LOCUS13046</name>
</gene>
<evidence type="ECO:0000256" key="2">
    <source>
        <dbReference type="SAM" id="MobiDB-lite"/>
    </source>
</evidence>
<reference evidence="3" key="1">
    <citation type="submission" date="2021-11" db="EMBL/GenBank/DDBJ databases">
        <authorList>
            <person name="Schell T."/>
        </authorList>
    </citation>
    <scope>NUCLEOTIDE SEQUENCE</scope>
    <source>
        <strain evidence="3">M5</strain>
    </source>
</reference>
<feature type="compositionally biased region" description="Acidic residues" evidence="2">
    <location>
        <begin position="609"/>
        <end position="621"/>
    </location>
</feature>
<organism evidence="3 4">
    <name type="scientific">Daphnia galeata</name>
    <dbReference type="NCBI Taxonomy" id="27404"/>
    <lineage>
        <taxon>Eukaryota</taxon>
        <taxon>Metazoa</taxon>
        <taxon>Ecdysozoa</taxon>
        <taxon>Arthropoda</taxon>
        <taxon>Crustacea</taxon>
        <taxon>Branchiopoda</taxon>
        <taxon>Diplostraca</taxon>
        <taxon>Cladocera</taxon>
        <taxon>Anomopoda</taxon>
        <taxon>Daphniidae</taxon>
        <taxon>Daphnia</taxon>
    </lineage>
</organism>
<keyword evidence="1" id="KW-0175">Coiled coil</keyword>
<dbReference type="PANTHER" id="PTHR33488">
    <property type="entry name" value="ZGC:162509"/>
    <property type="match status" value="1"/>
</dbReference>
<proteinExistence type="predicted"/>
<dbReference type="OrthoDB" id="5406275at2759"/>
<dbReference type="Proteomes" id="UP000789390">
    <property type="component" value="Unassembled WGS sequence"/>
</dbReference>
<dbReference type="AlphaFoldDB" id="A0A8J2RRU7"/>
<accession>A0A8J2RRU7</accession>
<feature type="coiled-coil region" evidence="1">
    <location>
        <begin position="424"/>
        <end position="454"/>
    </location>
</feature>
<evidence type="ECO:0000313" key="4">
    <source>
        <dbReference type="Proteomes" id="UP000789390"/>
    </source>
</evidence>
<dbReference type="EMBL" id="CAKKLH010000292">
    <property type="protein sequence ID" value="CAH0109565.1"/>
    <property type="molecule type" value="Genomic_DNA"/>
</dbReference>
<evidence type="ECO:0000313" key="3">
    <source>
        <dbReference type="EMBL" id="CAH0109565.1"/>
    </source>
</evidence>